<name>A0ABP5D292_9MICO</name>
<dbReference type="Proteomes" id="UP001500326">
    <property type="component" value="Unassembled WGS sequence"/>
</dbReference>
<evidence type="ECO:0000256" key="1">
    <source>
        <dbReference type="ARBA" id="ARBA00004127"/>
    </source>
</evidence>
<evidence type="ECO:0000313" key="8">
    <source>
        <dbReference type="Proteomes" id="UP001500326"/>
    </source>
</evidence>
<dbReference type="InterPro" id="IPR003807">
    <property type="entry name" value="DUF202"/>
</dbReference>
<comment type="subcellular location">
    <subcellularLocation>
        <location evidence="1">Endomembrane system</location>
        <topology evidence="1">Multi-pass membrane protein</topology>
    </subcellularLocation>
</comment>
<reference evidence="8" key="1">
    <citation type="journal article" date="2019" name="Int. J. Syst. Evol. Microbiol.">
        <title>The Global Catalogue of Microorganisms (GCM) 10K type strain sequencing project: providing services to taxonomists for standard genome sequencing and annotation.</title>
        <authorList>
            <consortium name="The Broad Institute Genomics Platform"/>
            <consortium name="The Broad Institute Genome Sequencing Center for Infectious Disease"/>
            <person name="Wu L."/>
            <person name="Ma J."/>
        </authorList>
    </citation>
    <scope>NUCLEOTIDE SEQUENCE [LARGE SCALE GENOMIC DNA]</scope>
    <source>
        <strain evidence="8">JCM 14902</strain>
    </source>
</reference>
<dbReference type="EMBL" id="BAAAOH010000001">
    <property type="protein sequence ID" value="GAA1972808.1"/>
    <property type="molecule type" value="Genomic_DNA"/>
</dbReference>
<gene>
    <name evidence="7" type="ORF">GCM10009777_01080</name>
</gene>
<evidence type="ECO:0000256" key="4">
    <source>
        <dbReference type="ARBA" id="ARBA00023136"/>
    </source>
</evidence>
<dbReference type="Pfam" id="PF02656">
    <property type="entry name" value="DUF202"/>
    <property type="match status" value="1"/>
</dbReference>
<sequence length="114" mass="11788">MTQLSPRDPGLQPERTELAWRRTALALAVGSLISLRLFPEALGDPLWAIPGLAGLVAAGALWMTARRRYRQTEAAVTEPDVALPDARALIGLAAVALAVGVVGLGAVLVAAVVG</sequence>
<keyword evidence="4 5" id="KW-0472">Membrane</keyword>
<evidence type="ECO:0000256" key="3">
    <source>
        <dbReference type="ARBA" id="ARBA00022989"/>
    </source>
</evidence>
<keyword evidence="8" id="KW-1185">Reference proteome</keyword>
<proteinExistence type="predicted"/>
<comment type="caution">
    <text evidence="7">The sequence shown here is derived from an EMBL/GenBank/DDBJ whole genome shotgun (WGS) entry which is preliminary data.</text>
</comment>
<accession>A0ABP5D292</accession>
<keyword evidence="2 5" id="KW-0812">Transmembrane</keyword>
<evidence type="ECO:0000256" key="5">
    <source>
        <dbReference type="SAM" id="Phobius"/>
    </source>
</evidence>
<feature type="domain" description="DUF202" evidence="6">
    <location>
        <begin position="8"/>
        <end position="74"/>
    </location>
</feature>
<dbReference type="RefSeq" id="WP_344057487.1">
    <property type="nucleotide sequence ID" value="NZ_BAAAOH010000001.1"/>
</dbReference>
<keyword evidence="3 5" id="KW-1133">Transmembrane helix</keyword>
<evidence type="ECO:0000259" key="6">
    <source>
        <dbReference type="Pfam" id="PF02656"/>
    </source>
</evidence>
<feature type="transmembrane region" description="Helical" evidence="5">
    <location>
        <begin position="45"/>
        <end position="65"/>
    </location>
</feature>
<evidence type="ECO:0000313" key="7">
    <source>
        <dbReference type="EMBL" id="GAA1972808.1"/>
    </source>
</evidence>
<feature type="transmembrane region" description="Helical" evidence="5">
    <location>
        <begin position="86"/>
        <end position="113"/>
    </location>
</feature>
<evidence type="ECO:0000256" key="2">
    <source>
        <dbReference type="ARBA" id="ARBA00022692"/>
    </source>
</evidence>
<protein>
    <recommendedName>
        <fullName evidence="6">DUF202 domain-containing protein</fullName>
    </recommendedName>
</protein>
<organism evidence="7 8">
    <name type="scientific">Microbacterium pumilum</name>
    <dbReference type="NCBI Taxonomy" id="344165"/>
    <lineage>
        <taxon>Bacteria</taxon>
        <taxon>Bacillati</taxon>
        <taxon>Actinomycetota</taxon>
        <taxon>Actinomycetes</taxon>
        <taxon>Micrococcales</taxon>
        <taxon>Microbacteriaceae</taxon>
        <taxon>Microbacterium</taxon>
    </lineage>
</organism>